<evidence type="ECO:0000256" key="1">
    <source>
        <dbReference type="SAM" id="MobiDB-lite"/>
    </source>
</evidence>
<dbReference type="Proteomes" id="UP000054011">
    <property type="component" value="Unassembled WGS sequence"/>
</dbReference>
<dbReference type="AlphaFoldDB" id="A0A100Y5X1"/>
<name>A0A100Y5X1_9ACTN</name>
<sequence>MVSCQFAAFAYRSTVLRPQPRCRLPFQLPQGQGAGGRTRWGAGVDGGGELPDVVENEALLLRRVDGAVQGTSSHCGEHHGPQRGVGSHQPGRRRAEAGDPATERRLVDRVCC</sequence>
<comment type="caution">
    <text evidence="2">The sequence shown here is derived from an EMBL/GenBank/DDBJ whole genome shotgun (WGS) entry which is preliminary data.</text>
</comment>
<evidence type="ECO:0000313" key="3">
    <source>
        <dbReference type="Proteomes" id="UP000054011"/>
    </source>
</evidence>
<proteinExistence type="predicted"/>
<keyword evidence="3" id="KW-1185">Reference proteome</keyword>
<protein>
    <submittedName>
        <fullName evidence="2">Uncharacterized protein</fullName>
    </submittedName>
</protein>
<evidence type="ECO:0000313" key="2">
    <source>
        <dbReference type="EMBL" id="KUH38261.1"/>
    </source>
</evidence>
<dbReference type="EMBL" id="LNSV01000029">
    <property type="protein sequence ID" value="KUH38261.1"/>
    <property type="molecule type" value="Genomic_DNA"/>
</dbReference>
<reference evidence="2 3" key="1">
    <citation type="submission" date="2015-11" db="EMBL/GenBank/DDBJ databases">
        <title>Genome-wide analysis reveals the secondary metabolome in Streptomyces kanasensis ZX01.</title>
        <authorList>
            <person name="Zhang G."/>
            <person name="Han L."/>
            <person name="Feng J."/>
            <person name="Zhang X."/>
        </authorList>
    </citation>
    <scope>NUCLEOTIDE SEQUENCE [LARGE SCALE GENOMIC DNA]</scope>
    <source>
        <strain evidence="2 3">ZX01</strain>
    </source>
</reference>
<feature type="compositionally biased region" description="Gly residues" evidence="1">
    <location>
        <begin position="32"/>
        <end position="48"/>
    </location>
</feature>
<feature type="compositionally biased region" description="Basic and acidic residues" evidence="1">
    <location>
        <begin position="93"/>
        <end position="107"/>
    </location>
</feature>
<accession>A0A100Y5X1</accession>
<feature type="region of interest" description="Disordered" evidence="1">
    <location>
        <begin position="69"/>
        <end position="107"/>
    </location>
</feature>
<feature type="region of interest" description="Disordered" evidence="1">
    <location>
        <begin position="27"/>
        <end position="48"/>
    </location>
</feature>
<organism evidence="2 3">
    <name type="scientific">Streptomyces kanasensis</name>
    <dbReference type="NCBI Taxonomy" id="936756"/>
    <lineage>
        <taxon>Bacteria</taxon>
        <taxon>Bacillati</taxon>
        <taxon>Actinomycetota</taxon>
        <taxon>Actinomycetes</taxon>
        <taxon>Kitasatosporales</taxon>
        <taxon>Streptomycetaceae</taxon>
        <taxon>Streptomyces</taxon>
    </lineage>
</organism>
<gene>
    <name evidence="2" type="ORF">ATE80_13835</name>
</gene>